<gene>
    <name evidence="2" type="ORF">UREG_05477</name>
</gene>
<evidence type="ECO:0000313" key="3">
    <source>
        <dbReference type="Proteomes" id="UP000002058"/>
    </source>
</evidence>
<dbReference type="AlphaFoldDB" id="C4JSN8"/>
<dbReference type="OrthoDB" id="4135672at2759"/>
<dbReference type="InParanoid" id="C4JSN8"/>
<feature type="signal peptide" evidence="1">
    <location>
        <begin position="1"/>
        <end position="18"/>
    </location>
</feature>
<dbReference type="HOGENOM" id="CLU_1161888_0_0_1"/>
<accession>C4JSN8</accession>
<dbReference type="GeneID" id="8438126"/>
<proteinExistence type="predicted"/>
<sequence length="239" mass="27117">MCLPIGLSVIALVQLRLASLPNVAQPMSPLSSSSSLMAFKPPTMLPSKDVNAHSTPWATDSFNPPLGRRMALREFRFWQQAVQYPVYLVRFHLDLPDPDRPTFLHHVTIFVETRPDRSGFIHHVTGDVTSMQGMSYERKPRDEPDKSRTYHSKEFLGVTDASTYPGAFDDVLKQIPPPHRQKAFNARTMRTEPFKTENPLTFYEPGEERRPLFKCTEWTLERAIPALRAAGVIKDVVAG</sequence>
<feature type="chain" id="PRO_5002939445" evidence="1">
    <location>
        <begin position="19"/>
        <end position="239"/>
    </location>
</feature>
<dbReference type="InterPro" id="IPR046670">
    <property type="entry name" value="DUF6540"/>
</dbReference>
<organism evidence="2 3">
    <name type="scientific">Uncinocarpus reesii (strain UAMH 1704)</name>
    <dbReference type="NCBI Taxonomy" id="336963"/>
    <lineage>
        <taxon>Eukaryota</taxon>
        <taxon>Fungi</taxon>
        <taxon>Dikarya</taxon>
        <taxon>Ascomycota</taxon>
        <taxon>Pezizomycotina</taxon>
        <taxon>Eurotiomycetes</taxon>
        <taxon>Eurotiomycetidae</taxon>
        <taxon>Onygenales</taxon>
        <taxon>Onygenaceae</taxon>
        <taxon>Uncinocarpus</taxon>
    </lineage>
</organism>
<dbReference type="RefSeq" id="XP_002584788.1">
    <property type="nucleotide sequence ID" value="XM_002584742.1"/>
</dbReference>
<protein>
    <submittedName>
        <fullName evidence="2">Uncharacterized protein</fullName>
    </submittedName>
</protein>
<dbReference type="VEuPathDB" id="FungiDB:UREG_05477"/>
<name>C4JSN8_UNCRE</name>
<reference evidence="3" key="1">
    <citation type="journal article" date="2009" name="Genome Res.">
        <title>Comparative genomic analyses of the human fungal pathogens Coccidioides and their relatives.</title>
        <authorList>
            <person name="Sharpton T.J."/>
            <person name="Stajich J.E."/>
            <person name="Rounsley S.D."/>
            <person name="Gardner M.J."/>
            <person name="Wortman J.R."/>
            <person name="Jordar V.S."/>
            <person name="Maiti R."/>
            <person name="Kodira C.D."/>
            <person name="Neafsey D.E."/>
            <person name="Zeng Q."/>
            <person name="Hung C.-Y."/>
            <person name="McMahan C."/>
            <person name="Muszewska A."/>
            <person name="Grynberg M."/>
            <person name="Mandel M.A."/>
            <person name="Kellner E.M."/>
            <person name="Barker B.M."/>
            <person name="Galgiani J.N."/>
            <person name="Orbach M.J."/>
            <person name="Kirkland T.N."/>
            <person name="Cole G.T."/>
            <person name="Henn M.R."/>
            <person name="Birren B.W."/>
            <person name="Taylor J.W."/>
        </authorList>
    </citation>
    <scope>NUCLEOTIDE SEQUENCE [LARGE SCALE GENOMIC DNA]</scope>
    <source>
        <strain evidence="3">UAMH 1704</strain>
    </source>
</reference>
<dbReference type="KEGG" id="ure:UREG_05477"/>
<dbReference type="Proteomes" id="UP000002058">
    <property type="component" value="Unassembled WGS sequence"/>
</dbReference>
<dbReference type="eggNOG" id="ENOG502SRN0">
    <property type="taxonomic scope" value="Eukaryota"/>
</dbReference>
<evidence type="ECO:0000313" key="2">
    <source>
        <dbReference type="EMBL" id="EEP80635.1"/>
    </source>
</evidence>
<dbReference type="Pfam" id="PF20174">
    <property type="entry name" value="DUF6540"/>
    <property type="match status" value="1"/>
</dbReference>
<dbReference type="EMBL" id="CH476617">
    <property type="protein sequence ID" value="EEP80635.1"/>
    <property type="molecule type" value="Genomic_DNA"/>
</dbReference>
<dbReference type="STRING" id="336963.C4JSN8"/>
<evidence type="ECO:0000256" key="1">
    <source>
        <dbReference type="SAM" id="SignalP"/>
    </source>
</evidence>
<keyword evidence="3" id="KW-1185">Reference proteome</keyword>
<dbReference type="OMA" id="KCTEWTM"/>
<keyword evidence="1" id="KW-0732">Signal</keyword>